<name>A0A5N1GNG7_9LACT</name>
<dbReference type="PROSITE" id="PS51354">
    <property type="entry name" value="GLUTAREDOXIN_2"/>
    <property type="match status" value="1"/>
</dbReference>
<dbReference type="RefSeq" id="WP_070430811.1">
    <property type="nucleotide sequence ID" value="NZ_VYWO01000001.1"/>
</dbReference>
<dbReference type="Gene3D" id="3.40.30.10">
    <property type="entry name" value="Glutaredoxin"/>
    <property type="match status" value="1"/>
</dbReference>
<dbReference type="PROSITE" id="PS51353">
    <property type="entry name" value="ARSC"/>
    <property type="match status" value="1"/>
</dbReference>
<evidence type="ECO:0000256" key="3">
    <source>
        <dbReference type="PROSITE-ProRule" id="PRU01282"/>
    </source>
</evidence>
<dbReference type="InterPro" id="IPR002109">
    <property type="entry name" value="Glutaredoxin"/>
</dbReference>
<dbReference type="STRING" id="119206.AWM72_08645"/>
<dbReference type="CDD" id="cd02976">
    <property type="entry name" value="NrdH"/>
    <property type="match status" value="1"/>
</dbReference>
<protein>
    <recommendedName>
        <fullName evidence="2">Glutaredoxin-like protein NrdH</fullName>
    </recommendedName>
</protein>
<comment type="caution">
    <text evidence="5">The sequence shown here is derived from an EMBL/GenBank/DDBJ whole genome shotgun (WGS) entry which is preliminary data.</text>
</comment>
<dbReference type="SUPFAM" id="SSF52833">
    <property type="entry name" value="Thioredoxin-like"/>
    <property type="match status" value="1"/>
</dbReference>
<dbReference type="EMBL" id="VYWO01000001">
    <property type="protein sequence ID" value="KAA9301866.1"/>
    <property type="molecule type" value="Genomic_DNA"/>
</dbReference>
<organism evidence="5 6">
    <name type="scientific">Aerococcus sanguinicola</name>
    <dbReference type="NCBI Taxonomy" id="119206"/>
    <lineage>
        <taxon>Bacteria</taxon>
        <taxon>Bacillati</taxon>
        <taxon>Bacillota</taxon>
        <taxon>Bacilli</taxon>
        <taxon>Lactobacillales</taxon>
        <taxon>Aerococcaceae</taxon>
        <taxon>Aerococcus</taxon>
    </lineage>
</organism>
<dbReference type="Proteomes" id="UP000327148">
    <property type="component" value="Unassembled WGS sequence"/>
</dbReference>
<accession>A0A5N1GNG7</accession>
<evidence type="ECO:0000313" key="5">
    <source>
        <dbReference type="EMBL" id="KAA9301866.1"/>
    </source>
</evidence>
<dbReference type="NCBIfam" id="TIGR02194">
    <property type="entry name" value="GlrX_NrdH"/>
    <property type="match status" value="1"/>
</dbReference>
<evidence type="ECO:0000256" key="2">
    <source>
        <dbReference type="ARBA" id="ARBA00017945"/>
    </source>
</evidence>
<proteinExistence type="inferred from homology"/>
<dbReference type="InterPro" id="IPR006660">
    <property type="entry name" value="Arsenate_reductase-like"/>
</dbReference>
<evidence type="ECO:0000313" key="6">
    <source>
        <dbReference type="Proteomes" id="UP000327148"/>
    </source>
</evidence>
<dbReference type="AlphaFoldDB" id="A0A5N1GNG7"/>
<feature type="domain" description="Glutaredoxin" evidence="4">
    <location>
        <begin position="2"/>
        <end position="58"/>
    </location>
</feature>
<comment type="function">
    <text evidence="1">Electron transport system for the ribonucleotide reductase system NrdEF.</text>
</comment>
<dbReference type="InterPro" id="IPR011909">
    <property type="entry name" value="GlrX_NrdH"/>
</dbReference>
<reference evidence="5 6" key="1">
    <citation type="submission" date="2019-09" db="EMBL/GenBank/DDBJ databases">
        <title>Draft genome sequence assemblies of isolates from the urinary tract.</title>
        <authorList>
            <person name="Mores C.R."/>
            <person name="Putonti C."/>
            <person name="Wolfe A.J."/>
        </authorList>
    </citation>
    <scope>NUCLEOTIDE SEQUENCE [LARGE SCALE GENOMIC DNA]</scope>
    <source>
        <strain evidence="5 6">UMB623</strain>
    </source>
</reference>
<evidence type="ECO:0000259" key="4">
    <source>
        <dbReference type="Pfam" id="PF00462"/>
    </source>
</evidence>
<evidence type="ECO:0000256" key="1">
    <source>
        <dbReference type="ARBA" id="ARBA00002292"/>
    </source>
</evidence>
<dbReference type="OrthoDB" id="9795531at2"/>
<dbReference type="Pfam" id="PF00462">
    <property type="entry name" value="Glutaredoxin"/>
    <property type="match status" value="1"/>
</dbReference>
<dbReference type="GO" id="GO:0045454">
    <property type="term" value="P:cell redox homeostasis"/>
    <property type="evidence" value="ECO:0007669"/>
    <property type="project" value="InterPro"/>
</dbReference>
<sequence length="73" mass="8208">MVKVYSKPNCMQCKFTKKFLDEHGVAFEMIDVTESEAALEEVKALGFQALPVIVADGEEPFYGFRPDMLAKFA</sequence>
<dbReference type="InterPro" id="IPR036249">
    <property type="entry name" value="Thioredoxin-like_sf"/>
</dbReference>
<comment type="similarity">
    <text evidence="3">Belongs to the ArsC family.</text>
</comment>
<gene>
    <name evidence="5" type="primary">nrdH</name>
    <name evidence="5" type="ORF">F6I03_01285</name>
</gene>